<dbReference type="Proteomes" id="UP000316759">
    <property type="component" value="Unassembled WGS sequence"/>
</dbReference>
<feature type="region of interest" description="Disordered" evidence="1">
    <location>
        <begin position="52"/>
        <end position="74"/>
    </location>
</feature>
<keyword evidence="3" id="KW-1185">Reference proteome</keyword>
<reference evidence="2 3" key="1">
    <citation type="submission" date="2019-04" db="EMBL/GenBank/DDBJ databases">
        <title>Annotation for the trematode Fasciola gigantica.</title>
        <authorList>
            <person name="Choi Y.-J."/>
        </authorList>
    </citation>
    <scope>NUCLEOTIDE SEQUENCE [LARGE SCALE GENOMIC DNA]</scope>
    <source>
        <strain evidence="2">Uganda_cow_1</strain>
    </source>
</reference>
<gene>
    <name evidence="2" type="ORF">FGIG_12347</name>
</gene>
<dbReference type="EMBL" id="SUNJ01012072">
    <property type="protein sequence ID" value="TPP58373.1"/>
    <property type="molecule type" value="Genomic_DNA"/>
</dbReference>
<dbReference type="AlphaFoldDB" id="A0A504YBH8"/>
<evidence type="ECO:0000313" key="3">
    <source>
        <dbReference type="Proteomes" id="UP000316759"/>
    </source>
</evidence>
<dbReference type="OrthoDB" id="10603495at2759"/>
<name>A0A504YBH8_FASGI</name>
<feature type="region of interest" description="Disordered" evidence="1">
    <location>
        <begin position="102"/>
        <end position="131"/>
    </location>
</feature>
<evidence type="ECO:0000256" key="1">
    <source>
        <dbReference type="SAM" id="MobiDB-lite"/>
    </source>
</evidence>
<comment type="caution">
    <text evidence="2">The sequence shown here is derived from an EMBL/GenBank/DDBJ whole genome shotgun (WGS) entry which is preliminary data.</text>
</comment>
<organism evidence="2 3">
    <name type="scientific">Fasciola gigantica</name>
    <name type="common">Giant liver fluke</name>
    <dbReference type="NCBI Taxonomy" id="46835"/>
    <lineage>
        <taxon>Eukaryota</taxon>
        <taxon>Metazoa</taxon>
        <taxon>Spiralia</taxon>
        <taxon>Lophotrochozoa</taxon>
        <taxon>Platyhelminthes</taxon>
        <taxon>Trematoda</taxon>
        <taxon>Digenea</taxon>
        <taxon>Plagiorchiida</taxon>
        <taxon>Echinostomata</taxon>
        <taxon>Echinostomatoidea</taxon>
        <taxon>Fasciolidae</taxon>
        <taxon>Fasciola</taxon>
    </lineage>
</organism>
<proteinExistence type="predicted"/>
<feature type="compositionally biased region" description="Polar residues" evidence="1">
    <location>
        <begin position="57"/>
        <end position="74"/>
    </location>
</feature>
<accession>A0A504YBH8</accession>
<feature type="compositionally biased region" description="Polar residues" evidence="1">
    <location>
        <begin position="116"/>
        <end position="131"/>
    </location>
</feature>
<sequence>MIKASESYRASQFFFQLRKHDLDPSFGATSPSVDGSSHRVWILTGSISELEKHSLPDSDQSGEPSMSATDTTALVSGPPDCKTLGISCVSAFSTPVISIPEDAQESSYGGHGTVKSMHSSEPNSRSTQSTDLGEVNGSCALPYTQLPVQFVVRVLVYNSLDQLNDFAQTLVADVDTARLNSGQVYALLLWSASQDHSSIASLIMNGLVLTSR</sequence>
<evidence type="ECO:0000313" key="2">
    <source>
        <dbReference type="EMBL" id="TPP58373.1"/>
    </source>
</evidence>
<protein>
    <submittedName>
        <fullName evidence="2">Uncharacterized protein</fullName>
    </submittedName>
</protein>